<comment type="caution">
    <text evidence="3">The sequence shown here is derived from an EMBL/GenBank/DDBJ whole genome shotgun (WGS) entry which is preliminary data.</text>
</comment>
<feature type="region of interest" description="Disordered" evidence="1">
    <location>
        <begin position="33"/>
        <end position="134"/>
    </location>
</feature>
<evidence type="ECO:0000256" key="2">
    <source>
        <dbReference type="SAM" id="SignalP"/>
    </source>
</evidence>
<feature type="chain" id="PRO_5014172515" evidence="2">
    <location>
        <begin position="30"/>
        <end position="468"/>
    </location>
</feature>
<sequence>MRLSRLVTTQVALCLLCLFLLSAFMPTSALPGRGKGIGSHRSSSGSRSSSHSTTSDKKHGLGSLFSSGDKKDDKKDKSTSGKGRKPGSSPGRQGKDDSRGRGSSRGSSRGSNRGSSRGSSHSNPFSDRFDLDNPFSDAHAAGDIFAVEDGPTKDKKPGIGVEFESSGVKFANPQPFKGKKGAETVTIGKAKQKHCQKWTVEKPANEGAIANIGWQYQVTVPMPLGAIHDLFRKARSGENTPLLPGTKMASKGRMIWVNKNFFQANPEGNSPDQITPDAMGFLSLVVSYAKNAETRNPEESPKMLTPIMPRTDFASIYNDVKSDIKGDLYKLVSVLLCYKNDEGDEVEFDSMACDGDAKNPKPKKSMDETTELHLKGENPETERPEEHRVRLKEWMNGLPRGQDILARGDAVIDGQVGGLKSAHEEVYRDSKRLVPLFEFRNLGSVQASGFKRLVEKIEDAVLDYHKRF</sequence>
<gene>
    <name evidence="3" type="ORF">P170DRAFT_427091</name>
</gene>
<feature type="compositionally biased region" description="Low complexity" evidence="1">
    <location>
        <begin position="39"/>
        <end position="53"/>
    </location>
</feature>
<protein>
    <submittedName>
        <fullName evidence="3">Uncharacterized protein</fullName>
    </submittedName>
</protein>
<reference evidence="3 4" key="1">
    <citation type="submission" date="2016-12" db="EMBL/GenBank/DDBJ databases">
        <title>The genomes of Aspergillus section Nigri reveals drivers in fungal speciation.</title>
        <authorList>
            <consortium name="DOE Joint Genome Institute"/>
            <person name="Vesth T.C."/>
            <person name="Nybo J."/>
            <person name="Theobald S."/>
            <person name="Brandl J."/>
            <person name="Frisvad J.C."/>
            <person name="Nielsen K.F."/>
            <person name="Lyhne E.K."/>
            <person name="Kogle M.E."/>
            <person name="Kuo A."/>
            <person name="Riley R."/>
            <person name="Clum A."/>
            <person name="Nolan M."/>
            <person name="Lipzen A."/>
            <person name="Salamov A."/>
            <person name="Henrissat B."/>
            <person name="Wiebenga A."/>
            <person name="De Vries R.P."/>
            <person name="Grigoriev I.V."/>
            <person name="Mortensen U.H."/>
            <person name="Andersen M.R."/>
            <person name="Baker S.E."/>
        </authorList>
    </citation>
    <scope>NUCLEOTIDE SEQUENCE [LARGE SCALE GENOMIC DNA]</scope>
    <source>
        <strain evidence="3 4">IBT 23096</strain>
    </source>
</reference>
<feature type="region of interest" description="Disordered" evidence="1">
    <location>
        <begin position="356"/>
        <end position="384"/>
    </location>
</feature>
<organism evidence="3 4">
    <name type="scientific">Aspergillus steynii IBT 23096</name>
    <dbReference type="NCBI Taxonomy" id="1392250"/>
    <lineage>
        <taxon>Eukaryota</taxon>
        <taxon>Fungi</taxon>
        <taxon>Dikarya</taxon>
        <taxon>Ascomycota</taxon>
        <taxon>Pezizomycotina</taxon>
        <taxon>Eurotiomycetes</taxon>
        <taxon>Eurotiomycetidae</taxon>
        <taxon>Eurotiales</taxon>
        <taxon>Aspergillaceae</taxon>
        <taxon>Aspergillus</taxon>
        <taxon>Aspergillus subgen. Circumdati</taxon>
    </lineage>
</organism>
<evidence type="ECO:0000313" key="4">
    <source>
        <dbReference type="Proteomes" id="UP000234275"/>
    </source>
</evidence>
<name>A0A2I2G4W0_9EURO</name>
<accession>A0A2I2G4W0</accession>
<dbReference type="OrthoDB" id="1896086at2759"/>
<evidence type="ECO:0000313" key="3">
    <source>
        <dbReference type="EMBL" id="PLB47919.1"/>
    </source>
</evidence>
<dbReference type="Proteomes" id="UP000234275">
    <property type="component" value="Unassembled WGS sequence"/>
</dbReference>
<feature type="compositionally biased region" description="Low complexity" evidence="1">
    <location>
        <begin position="104"/>
        <end position="120"/>
    </location>
</feature>
<dbReference type="VEuPathDB" id="FungiDB:P170DRAFT_427091"/>
<proteinExistence type="predicted"/>
<feature type="signal peptide" evidence="2">
    <location>
        <begin position="1"/>
        <end position="29"/>
    </location>
</feature>
<dbReference type="RefSeq" id="XP_024703221.1">
    <property type="nucleotide sequence ID" value="XM_024847755.1"/>
</dbReference>
<feature type="compositionally biased region" description="Basic and acidic residues" evidence="1">
    <location>
        <begin position="68"/>
        <end position="79"/>
    </location>
</feature>
<evidence type="ECO:0000256" key="1">
    <source>
        <dbReference type="SAM" id="MobiDB-lite"/>
    </source>
</evidence>
<keyword evidence="4" id="KW-1185">Reference proteome</keyword>
<dbReference type="AlphaFoldDB" id="A0A2I2G4W0"/>
<dbReference type="EMBL" id="MSFO01000005">
    <property type="protein sequence ID" value="PLB47919.1"/>
    <property type="molecule type" value="Genomic_DNA"/>
</dbReference>
<dbReference type="GeneID" id="36555454"/>
<keyword evidence="2" id="KW-0732">Signal</keyword>